<name>I6R178_9CAUD</name>
<organism evidence="1 2">
    <name type="scientific">Nonlabens phage P12024L</name>
    <dbReference type="NCBI Taxonomy" id="1168479"/>
    <lineage>
        <taxon>Viruses</taxon>
        <taxon>Duplodnaviria</taxon>
        <taxon>Heunggongvirae</taxon>
        <taxon>Uroviricota</taxon>
        <taxon>Caudoviricetes</taxon>
        <taxon>Inhavirus</taxon>
        <taxon>Inhavirus P12024L</taxon>
    </lineage>
</organism>
<dbReference type="Proteomes" id="UP000002819">
    <property type="component" value="Segment"/>
</dbReference>
<evidence type="ECO:0000313" key="2">
    <source>
        <dbReference type="Proteomes" id="UP000002819"/>
    </source>
</evidence>
<dbReference type="GeneID" id="13405375"/>
<dbReference type="EMBL" id="JQ823123">
    <property type="protein sequence ID" value="AFM54756.1"/>
    <property type="molecule type" value="Genomic_DNA"/>
</dbReference>
<evidence type="ECO:0000313" key="1">
    <source>
        <dbReference type="EMBL" id="AFM54756.1"/>
    </source>
</evidence>
<accession>I6R178</accession>
<keyword evidence="2" id="KW-1185">Reference proteome</keyword>
<gene>
    <name evidence="1" type="ORF">P12024L_36</name>
</gene>
<sequence>MNTQEIPQGWWLNVTVMANYEDTWIVGVLIKKKTTWLTEAVFTNFKTSEEAYSKGMEFIKQKTSL</sequence>
<dbReference type="KEGG" id="vg:13405375"/>
<protein>
    <submittedName>
        <fullName evidence="1">Uncharacterized protein</fullName>
    </submittedName>
</protein>
<proteinExistence type="predicted"/>
<reference evidence="1" key="1">
    <citation type="journal article" date="2012" name="J. Virol.">
        <title>Complete Genome Sequences of Two Persicivirga Bacteriophages, P12024S and P12024L.</title>
        <authorList>
            <person name="Kang I."/>
            <person name="Jang H."/>
            <person name="Cho J.C."/>
        </authorList>
    </citation>
    <scope>NUCLEOTIDE SEQUENCE [LARGE SCALE GENOMIC DNA]</scope>
</reference>
<dbReference type="OrthoDB" id="35308at10239"/>
<dbReference type="RefSeq" id="YP_006560435.1">
    <property type="nucleotide sequence ID" value="NC_018272.1"/>
</dbReference>